<dbReference type="EMBL" id="JACLAU010000005">
    <property type="protein sequence ID" value="MBC2651125.1"/>
    <property type="molecule type" value="Genomic_DNA"/>
</dbReference>
<evidence type="ECO:0000259" key="6">
    <source>
        <dbReference type="PROSITE" id="PS51296"/>
    </source>
</evidence>
<sequence>MSDYVRNCWYMAGWADEVPDGGWLARRLLDQPWLVLRLADGGYTMLADRCPHRFAPLSLGERVGDTVRCGYHGLGFDAAGRCVHEPFGGTPPQNARVTSLPVIERHGALWFWPGDPALADPATIADFAFCTGPEHLRAHFTMQANYELVTDNLMDLSHAEFLHKESFGTNGTLLRHGRQTVLSEDDGAIWNNWDITQAEPPEWARPMLGEGARINQTLHIRWHAPATMALFITLEDAATGQPIVPAMANPHIITPETPGSSHYFFTREHGPEAEALFRKAFIEEDEPMVEAVHRQLGGEDFWDARPVVLPTDAAAIRARRRLMQLRRAEAGAEPPAD</sequence>
<accession>A0A7X1KBG1</accession>
<evidence type="ECO:0000256" key="4">
    <source>
        <dbReference type="ARBA" id="ARBA00023004"/>
    </source>
</evidence>
<reference evidence="7 8" key="1">
    <citation type="submission" date="2020-08" db="EMBL/GenBank/DDBJ databases">
        <title>The genome sequence of Novosphingobium flavum 4Y4.</title>
        <authorList>
            <person name="Liu Y."/>
        </authorList>
    </citation>
    <scope>NUCLEOTIDE SEQUENCE [LARGE SCALE GENOMIC DNA]</scope>
    <source>
        <strain evidence="7 8">4Y4</strain>
    </source>
</reference>
<keyword evidence="2" id="KW-0479">Metal-binding</keyword>
<evidence type="ECO:0000256" key="3">
    <source>
        <dbReference type="ARBA" id="ARBA00023002"/>
    </source>
</evidence>
<comment type="caution">
    <text evidence="7">The sequence shown here is derived from an EMBL/GenBank/DDBJ whole genome shotgun (WGS) entry which is preliminary data.</text>
</comment>
<name>A0A7X1KBG1_9SPHN</name>
<evidence type="ECO:0000256" key="2">
    <source>
        <dbReference type="ARBA" id="ARBA00022723"/>
    </source>
</evidence>
<dbReference type="InterPro" id="IPR036922">
    <property type="entry name" value="Rieske_2Fe-2S_sf"/>
</dbReference>
<evidence type="ECO:0000256" key="5">
    <source>
        <dbReference type="ARBA" id="ARBA00023014"/>
    </source>
</evidence>
<dbReference type="PANTHER" id="PTHR21266:SF60">
    <property type="entry name" value="3-KETOSTEROID-9-ALPHA-MONOOXYGENASE, OXYGENASE COMPONENT"/>
    <property type="match status" value="1"/>
</dbReference>
<dbReference type="Gene3D" id="3.90.380.10">
    <property type="entry name" value="Naphthalene 1,2-dioxygenase Alpha Subunit, Chain A, domain 1"/>
    <property type="match status" value="1"/>
</dbReference>
<protein>
    <submittedName>
        <fullName evidence="7">Aromatic ring-hydroxylating dioxygenase subunit alpha</fullName>
    </submittedName>
</protein>
<evidence type="ECO:0000313" key="8">
    <source>
        <dbReference type="Proteomes" id="UP000520156"/>
    </source>
</evidence>
<dbReference type="InterPro" id="IPR017941">
    <property type="entry name" value="Rieske_2Fe-2S"/>
</dbReference>
<dbReference type="PANTHER" id="PTHR21266">
    <property type="entry name" value="IRON-SULFUR DOMAIN CONTAINING PROTEIN"/>
    <property type="match status" value="1"/>
</dbReference>
<dbReference type="GO" id="GO:0046872">
    <property type="term" value="F:metal ion binding"/>
    <property type="evidence" value="ECO:0007669"/>
    <property type="project" value="UniProtKB-KW"/>
</dbReference>
<dbReference type="RefSeq" id="WP_185682551.1">
    <property type="nucleotide sequence ID" value="NZ_JACLAU010000005.1"/>
</dbReference>
<evidence type="ECO:0000313" key="7">
    <source>
        <dbReference type="EMBL" id="MBC2651125.1"/>
    </source>
</evidence>
<evidence type="ECO:0000256" key="1">
    <source>
        <dbReference type="ARBA" id="ARBA00022714"/>
    </source>
</evidence>
<dbReference type="InterPro" id="IPR050584">
    <property type="entry name" value="Cholesterol_7-desaturase"/>
</dbReference>
<dbReference type="Pfam" id="PF19112">
    <property type="entry name" value="VanA_C"/>
    <property type="match status" value="1"/>
</dbReference>
<organism evidence="7 8">
    <name type="scientific">Novosphingobium aerophilum</name>
    <dbReference type="NCBI Taxonomy" id="2839843"/>
    <lineage>
        <taxon>Bacteria</taxon>
        <taxon>Pseudomonadati</taxon>
        <taxon>Pseudomonadota</taxon>
        <taxon>Alphaproteobacteria</taxon>
        <taxon>Sphingomonadales</taxon>
        <taxon>Sphingomonadaceae</taxon>
        <taxon>Novosphingobium</taxon>
    </lineage>
</organism>
<gene>
    <name evidence="7" type="ORF">H7F49_05375</name>
</gene>
<dbReference type="SUPFAM" id="SSF50022">
    <property type="entry name" value="ISP domain"/>
    <property type="match status" value="1"/>
</dbReference>
<dbReference type="AlphaFoldDB" id="A0A7X1KBG1"/>
<dbReference type="Pfam" id="PF00355">
    <property type="entry name" value="Rieske"/>
    <property type="match status" value="1"/>
</dbReference>
<keyword evidence="5" id="KW-0411">Iron-sulfur</keyword>
<dbReference type="GO" id="GO:0051537">
    <property type="term" value="F:2 iron, 2 sulfur cluster binding"/>
    <property type="evidence" value="ECO:0007669"/>
    <property type="project" value="UniProtKB-KW"/>
</dbReference>
<dbReference type="PROSITE" id="PS51296">
    <property type="entry name" value="RIESKE"/>
    <property type="match status" value="1"/>
</dbReference>
<dbReference type="Proteomes" id="UP000520156">
    <property type="component" value="Unassembled WGS sequence"/>
</dbReference>
<dbReference type="SUPFAM" id="SSF55961">
    <property type="entry name" value="Bet v1-like"/>
    <property type="match status" value="1"/>
</dbReference>
<keyword evidence="7" id="KW-0223">Dioxygenase</keyword>
<proteinExistence type="predicted"/>
<keyword evidence="8" id="KW-1185">Reference proteome</keyword>
<keyword evidence="4" id="KW-0408">Iron</keyword>
<keyword evidence="3" id="KW-0560">Oxidoreductase</keyword>
<feature type="domain" description="Rieske" evidence="6">
    <location>
        <begin position="9"/>
        <end position="111"/>
    </location>
</feature>
<dbReference type="Gene3D" id="2.102.10.10">
    <property type="entry name" value="Rieske [2Fe-2S] iron-sulphur domain"/>
    <property type="match status" value="1"/>
</dbReference>
<dbReference type="GO" id="GO:0051213">
    <property type="term" value="F:dioxygenase activity"/>
    <property type="evidence" value="ECO:0007669"/>
    <property type="project" value="UniProtKB-KW"/>
</dbReference>
<dbReference type="InterPro" id="IPR044043">
    <property type="entry name" value="VanA_C_cat"/>
</dbReference>
<keyword evidence="1" id="KW-0001">2Fe-2S</keyword>